<comment type="caution">
    <text evidence="8">The sequence shown here is derived from an EMBL/GenBank/DDBJ whole genome shotgun (WGS) entry which is preliminary data.</text>
</comment>
<keyword evidence="8" id="KW-0645">Protease</keyword>
<dbReference type="InterPro" id="IPR052165">
    <property type="entry name" value="Membrane_assoc_protease"/>
</dbReference>
<dbReference type="Proteomes" id="UP000823922">
    <property type="component" value="Unassembled WGS sequence"/>
</dbReference>
<dbReference type="InterPro" id="IPR002810">
    <property type="entry name" value="NfeD-like_C"/>
</dbReference>
<dbReference type="GO" id="GO:0005886">
    <property type="term" value="C:plasma membrane"/>
    <property type="evidence" value="ECO:0007669"/>
    <property type="project" value="TreeGrafter"/>
</dbReference>
<accession>A0A9D2QLC7</accession>
<evidence type="ECO:0000256" key="4">
    <source>
        <dbReference type="ARBA" id="ARBA00023136"/>
    </source>
</evidence>
<gene>
    <name evidence="8" type="ORF">H9926_09350</name>
</gene>
<dbReference type="Pfam" id="PF24961">
    <property type="entry name" value="NfeD_membrane"/>
    <property type="match status" value="1"/>
</dbReference>
<feature type="transmembrane region" description="Helical" evidence="5">
    <location>
        <begin position="53"/>
        <end position="75"/>
    </location>
</feature>
<dbReference type="InterPro" id="IPR012340">
    <property type="entry name" value="NA-bd_OB-fold"/>
</dbReference>
<name>A0A9D2QLC7_9FIRM</name>
<evidence type="ECO:0000313" key="8">
    <source>
        <dbReference type="EMBL" id="HJC88208.1"/>
    </source>
</evidence>
<evidence type="ECO:0000256" key="1">
    <source>
        <dbReference type="ARBA" id="ARBA00004141"/>
    </source>
</evidence>
<evidence type="ECO:0000256" key="3">
    <source>
        <dbReference type="ARBA" id="ARBA00022989"/>
    </source>
</evidence>
<evidence type="ECO:0000259" key="6">
    <source>
        <dbReference type="Pfam" id="PF01957"/>
    </source>
</evidence>
<dbReference type="GO" id="GO:0006508">
    <property type="term" value="P:proteolysis"/>
    <property type="evidence" value="ECO:0007669"/>
    <property type="project" value="UniProtKB-KW"/>
</dbReference>
<evidence type="ECO:0000256" key="5">
    <source>
        <dbReference type="SAM" id="Phobius"/>
    </source>
</evidence>
<dbReference type="PANTHER" id="PTHR33507">
    <property type="entry name" value="INNER MEMBRANE PROTEIN YBBJ"/>
    <property type="match status" value="1"/>
</dbReference>
<dbReference type="GO" id="GO:0008233">
    <property type="term" value="F:peptidase activity"/>
    <property type="evidence" value="ECO:0007669"/>
    <property type="project" value="UniProtKB-KW"/>
</dbReference>
<evidence type="ECO:0000313" key="9">
    <source>
        <dbReference type="Proteomes" id="UP000823922"/>
    </source>
</evidence>
<evidence type="ECO:0000259" key="7">
    <source>
        <dbReference type="Pfam" id="PF24961"/>
    </source>
</evidence>
<dbReference type="InterPro" id="IPR056739">
    <property type="entry name" value="NfeD_membrane"/>
</dbReference>
<dbReference type="EMBL" id="DWVS01000235">
    <property type="protein sequence ID" value="HJC88208.1"/>
    <property type="molecule type" value="Genomic_DNA"/>
</dbReference>
<comment type="subcellular location">
    <subcellularLocation>
        <location evidence="1">Membrane</location>
        <topology evidence="1">Multi-pass membrane protein</topology>
    </subcellularLocation>
</comment>
<keyword evidence="2 5" id="KW-0812">Transmembrane</keyword>
<evidence type="ECO:0000256" key="2">
    <source>
        <dbReference type="ARBA" id="ARBA00022692"/>
    </source>
</evidence>
<sequence>MDVLLALGILLFLAGFILIGIEMVVPGFGAPGICGIICLVAGVFVTADTVEEGAFITVIVLALLGIMMAVILWLLSKGKLHSPIVLEEEQKKEEGYISSGDLDYLLGKQGTADTDLRPTGVGNFDGVSFDVLSEGKYISKGAKLEIIKVSGSRLIVRELKNEKQPV</sequence>
<dbReference type="Gene3D" id="2.40.50.140">
    <property type="entry name" value="Nucleic acid-binding proteins"/>
    <property type="match status" value="1"/>
</dbReference>
<feature type="domain" description="NfeD-like C-terminal" evidence="6">
    <location>
        <begin position="104"/>
        <end position="157"/>
    </location>
</feature>
<dbReference type="AlphaFoldDB" id="A0A9D2QLC7"/>
<reference evidence="8" key="2">
    <citation type="submission" date="2021-04" db="EMBL/GenBank/DDBJ databases">
        <authorList>
            <person name="Gilroy R."/>
        </authorList>
    </citation>
    <scope>NUCLEOTIDE SEQUENCE</scope>
    <source>
        <strain evidence="8">ChiBcec1-1630</strain>
    </source>
</reference>
<keyword evidence="8" id="KW-0378">Hydrolase</keyword>
<dbReference type="Pfam" id="PF01957">
    <property type="entry name" value="NfeD"/>
    <property type="match status" value="1"/>
</dbReference>
<keyword evidence="3 5" id="KW-1133">Transmembrane helix</keyword>
<keyword evidence="4 5" id="KW-0472">Membrane</keyword>
<proteinExistence type="predicted"/>
<feature type="domain" description="NfeD integral membrane" evidence="7">
    <location>
        <begin position="7"/>
        <end position="74"/>
    </location>
</feature>
<reference evidence="8" key="1">
    <citation type="journal article" date="2021" name="PeerJ">
        <title>Extensive microbial diversity within the chicken gut microbiome revealed by metagenomics and culture.</title>
        <authorList>
            <person name="Gilroy R."/>
            <person name="Ravi A."/>
            <person name="Getino M."/>
            <person name="Pursley I."/>
            <person name="Horton D.L."/>
            <person name="Alikhan N.F."/>
            <person name="Baker D."/>
            <person name="Gharbi K."/>
            <person name="Hall N."/>
            <person name="Watson M."/>
            <person name="Adriaenssens E.M."/>
            <person name="Foster-Nyarko E."/>
            <person name="Jarju S."/>
            <person name="Secka A."/>
            <person name="Antonio M."/>
            <person name="Oren A."/>
            <person name="Chaudhuri R.R."/>
            <person name="La Ragione R."/>
            <person name="Hildebrand F."/>
            <person name="Pallen M.J."/>
        </authorList>
    </citation>
    <scope>NUCLEOTIDE SEQUENCE</scope>
    <source>
        <strain evidence="8">ChiBcec1-1630</strain>
    </source>
</reference>
<organism evidence="8 9">
    <name type="scientific">Candidatus Eisenbergiella intestinigallinarum</name>
    <dbReference type="NCBI Taxonomy" id="2838549"/>
    <lineage>
        <taxon>Bacteria</taxon>
        <taxon>Bacillati</taxon>
        <taxon>Bacillota</taxon>
        <taxon>Clostridia</taxon>
        <taxon>Lachnospirales</taxon>
        <taxon>Lachnospiraceae</taxon>
        <taxon>Eisenbergiella</taxon>
    </lineage>
</organism>
<protein>
    <submittedName>
        <fullName evidence="8">Serine protease</fullName>
    </submittedName>
</protein>
<dbReference type="PANTHER" id="PTHR33507:SF3">
    <property type="entry name" value="INNER MEMBRANE PROTEIN YBBJ"/>
    <property type="match status" value="1"/>
</dbReference>